<proteinExistence type="predicted"/>
<protein>
    <submittedName>
        <fullName evidence="2">Mon2_C domain-containing protein</fullName>
    </submittedName>
</protein>
<dbReference type="Proteomes" id="UP000095280">
    <property type="component" value="Unplaced"/>
</dbReference>
<evidence type="ECO:0000313" key="2">
    <source>
        <dbReference type="WBParaSite" id="maker-uti_cns_0003974-snap-gene-0.7-mRNA-1"/>
    </source>
</evidence>
<dbReference type="WBParaSite" id="maker-uti_cns_0003974-snap-gene-0.7-mRNA-1">
    <property type="protein sequence ID" value="maker-uti_cns_0003974-snap-gene-0.7-mRNA-1"/>
    <property type="gene ID" value="maker-uti_cns_0003974-snap-gene-0.7"/>
</dbReference>
<sequence length="364" mass="38692">MQALFNRMLLYPPVQMRAPALRAIRPLLQSPAGLLRLAGPKLDPDTGRPLDARSNLGLLRIVVDCIVEVSRSSDSGLRYLSVDLMHTLLTTIEQLAGCAKTDLAELADPAVIAEAFFDASAAAVAASSAAVCQDGDSSTGDASSEFAATSSACSDSGQQPQDDQAQCANDYVLLMVQLLPQLCEAASDADLDEQLQAFSSDFCTARQLRRRRVSKRGRGVLCISVDPPPGCGGAGPGSSPRITEAAFLSSVLDSGLLLCTSRAWLREIYRLVADQRILTFPAAVAKDSILLSNLAQLGAETPSSASGEWRRTREPQELWAHWLLLASWDAVVVVLGGTVERGERGAPLAVLFGTDAVLEDARQA</sequence>
<accession>A0A1I8H1C4</accession>
<dbReference type="AlphaFoldDB" id="A0A1I8H1C4"/>
<reference evidence="2" key="1">
    <citation type="submission" date="2016-11" db="UniProtKB">
        <authorList>
            <consortium name="WormBaseParasite"/>
        </authorList>
    </citation>
    <scope>IDENTIFICATION</scope>
</reference>
<organism evidence="1 2">
    <name type="scientific">Macrostomum lignano</name>
    <dbReference type="NCBI Taxonomy" id="282301"/>
    <lineage>
        <taxon>Eukaryota</taxon>
        <taxon>Metazoa</taxon>
        <taxon>Spiralia</taxon>
        <taxon>Lophotrochozoa</taxon>
        <taxon>Platyhelminthes</taxon>
        <taxon>Rhabditophora</taxon>
        <taxon>Macrostomorpha</taxon>
        <taxon>Macrostomida</taxon>
        <taxon>Macrostomidae</taxon>
        <taxon>Macrostomum</taxon>
    </lineage>
</organism>
<evidence type="ECO:0000313" key="1">
    <source>
        <dbReference type="Proteomes" id="UP000095280"/>
    </source>
</evidence>
<keyword evidence="1" id="KW-1185">Reference proteome</keyword>
<name>A0A1I8H1C4_9PLAT</name>